<dbReference type="EMBL" id="LLZZ01000119">
    <property type="protein sequence ID" value="KTB03487.1"/>
    <property type="molecule type" value="Genomic_DNA"/>
</dbReference>
<dbReference type="VEuPathDB" id="FungiDB:CAGL0B03553g"/>
<evidence type="ECO:0000256" key="2">
    <source>
        <dbReference type="ARBA" id="ARBA00023242"/>
    </source>
</evidence>
<reference evidence="4 5" key="1">
    <citation type="submission" date="2015-10" db="EMBL/GenBank/DDBJ databases">
        <title>Draft genomes sequences of Candida glabrata isolates 1A, 1B, 2A, 2B, 3A and 3B.</title>
        <authorList>
            <person name="Haavelsrud O.E."/>
            <person name="Gaustad P."/>
        </authorList>
    </citation>
    <scope>NUCLEOTIDE SEQUENCE [LARGE SCALE GENOMIC DNA]</scope>
    <source>
        <strain evidence="4">910700640</strain>
    </source>
</reference>
<evidence type="ECO:0000256" key="1">
    <source>
        <dbReference type="ARBA" id="ARBA00004123"/>
    </source>
</evidence>
<dbReference type="GO" id="GO:0090070">
    <property type="term" value="P:positive regulation of ribosome biogenesis"/>
    <property type="evidence" value="ECO:0007669"/>
    <property type="project" value="EnsemblFungi"/>
</dbReference>
<name>A0A0W0CV60_CANGB</name>
<comment type="caution">
    <text evidence="4">The sequence shown here is derived from an EMBL/GenBank/DDBJ whole genome shotgun (WGS) entry which is preliminary data.</text>
</comment>
<evidence type="ECO:0000313" key="4">
    <source>
        <dbReference type="EMBL" id="KTB03487.1"/>
    </source>
</evidence>
<accession>A0A0W0CV60</accession>
<evidence type="ECO:0000313" key="5">
    <source>
        <dbReference type="Proteomes" id="UP000054886"/>
    </source>
</evidence>
<dbReference type="Pfam" id="PF04931">
    <property type="entry name" value="DNA_pol_phi"/>
    <property type="match status" value="1"/>
</dbReference>
<dbReference type="GO" id="GO:0006355">
    <property type="term" value="P:regulation of DNA-templated transcription"/>
    <property type="evidence" value="ECO:0007669"/>
    <property type="project" value="InterPro"/>
</dbReference>
<dbReference type="GO" id="GO:0009303">
    <property type="term" value="P:rRNA transcription"/>
    <property type="evidence" value="ECO:0007669"/>
    <property type="project" value="EnsemblFungi"/>
</dbReference>
<dbReference type="GO" id="GO:0032040">
    <property type="term" value="C:small-subunit processome"/>
    <property type="evidence" value="ECO:0007669"/>
    <property type="project" value="EnsemblFungi"/>
</dbReference>
<feature type="compositionally biased region" description="Basic and acidic residues" evidence="3">
    <location>
        <begin position="735"/>
        <end position="750"/>
    </location>
</feature>
<comment type="subcellular location">
    <subcellularLocation>
        <location evidence="1">Nucleus</location>
    </subcellularLocation>
</comment>
<dbReference type="VEuPathDB" id="FungiDB:B1J91_B03553g"/>
<protein>
    <submittedName>
        <fullName evidence="4">DNA polymerase V</fullName>
    </submittedName>
</protein>
<dbReference type="VEuPathDB" id="FungiDB:GVI51_B03443"/>
<dbReference type="VEuPathDB" id="FungiDB:GWK60_B03377"/>
<feature type="region of interest" description="Disordered" evidence="3">
    <location>
        <begin position="781"/>
        <end position="805"/>
    </location>
</feature>
<feature type="region of interest" description="Disordered" evidence="3">
    <location>
        <begin position="699"/>
        <end position="750"/>
    </location>
</feature>
<proteinExistence type="predicted"/>
<dbReference type="GO" id="GO:0000027">
    <property type="term" value="P:ribosomal large subunit assembly"/>
    <property type="evidence" value="ECO:0007669"/>
    <property type="project" value="EnsemblFungi"/>
</dbReference>
<feature type="compositionally biased region" description="Acidic residues" evidence="3">
    <location>
        <begin position="789"/>
        <end position="805"/>
    </location>
</feature>
<feature type="compositionally biased region" description="Acidic residues" evidence="3">
    <location>
        <begin position="699"/>
        <end position="712"/>
    </location>
</feature>
<dbReference type="GO" id="GO:0006364">
    <property type="term" value="P:rRNA processing"/>
    <property type="evidence" value="ECO:0007669"/>
    <property type="project" value="EnsemblFungi"/>
</dbReference>
<dbReference type="AlphaFoldDB" id="A0A0W0CV60"/>
<evidence type="ECO:0000256" key="3">
    <source>
        <dbReference type="SAM" id="MobiDB-lite"/>
    </source>
</evidence>
<dbReference type="GO" id="GO:0000182">
    <property type="term" value="F:rDNA binding"/>
    <property type="evidence" value="ECO:0007669"/>
    <property type="project" value="EnsemblFungi"/>
</dbReference>
<dbReference type="InterPro" id="IPR007015">
    <property type="entry name" value="DNA_pol_V/MYBBP1A"/>
</dbReference>
<gene>
    <name evidence="4" type="ORF">AO440_000312</name>
</gene>
<dbReference type="PANTHER" id="PTHR13213:SF2">
    <property type="entry name" value="MYB-BINDING PROTEIN 1A"/>
    <property type="match status" value="1"/>
</dbReference>
<sequence>MAKVNRDHFYKLASDLPEERLQAAVGVIKDLSALEVPQEIEEWNYTINRLVKGLGSSRNSARLGFSMCLSEALNLALSLGDKAPEGLNSIENYLKILNETLGADFDEGKKRKGKDERGILFGKLFGLQALLNEPLFSNVFVTKDGISNFVPVFVQEMINLSKCKNWIREPALFSLYQTLEKLISKVSKSDITNLISQLDENNLTMTNEGLAIYLLLVDESNKISRAEIAEIKLQNQGWKSNDPLAKGNLPSLTKVLLDNDGVAFAEDNEQRKQKGGANWNPRLHFVWEKLLSTIINGSHSLNVEDKHVSKKRKKNNTIASIKFHEFWQMVVDETYFNDKASSERKYLGFLIFQKAFPMLKSYEDVVDSLGQNFIRSLINQCSEKKRHLNKIALQTVEIIVESCENDTTKILPVFETLAFGKSGSITFDRLSKTKLMSRLLGIKSVRYEVLSKLFDILSRQLSIKSEEKSFSQFILDSMLHLVRNHKAEVDSLLLTEKVLPQIVKLAFFTGDNETLQEMSKERLFSILSELNSLHLSESQEIPQYVVIKLVQQHIEGGEKMTSELDDELKETESSALRILAEIAKATDKPYLRGLGSLFATCLLQLYTGDSESVGTLQELKDIYEKLISDDERPLSSITEILLSLLAQKKALLKKASIAVWEQVVPYVSQDELNLLLDILLARENKQGFAQLFEGIDEYEEDEDDEQLEDEEQIKEVTDDSSSNSESDSEEDEDNSDSHEDTSSDSVEDHNDAVNNIDKETTSALAKALDLPADIINANGEVDIEKLEMQSDDDDEDEDDESMDDEQMMDLDDQLSEIFKRRKEALSNIPTGNKRKNEVKESRESVIAFKHRIVDLLLVYIKHVEKMIQREDVDENSKADKLNCLLTFAIPMIKCIKQTLDKSLAEKLAKLLKTRLFKIRVTGIKLDTADVFEDFQRIHQDFLFAKPGQFPILYYSVCSSTSLYFSKILVDNADYQQGVYETLVDTYSTTIKEWLKDAKFPHSIFLDFVNWLASKKQGPKTN</sequence>
<organism evidence="4 5">
    <name type="scientific">Candida glabrata</name>
    <name type="common">Yeast</name>
    <name type="synonym">Torulopsis glabrata</name>
    <dbReference type="NCBI Taxonomy" id="5478"/>
    <lineage>
        <taxon>Eukaryota</taxon>
        <taxon>Fungi</taxon>
        <taxon>Dikarya</taxon>
        <taxon>Ascomycota</taxon>
        <taxon>Saccharomycotina</taxon>
        <taxon>Saccharomycetes</taxon>
        <taxon>Saccharomycetales</taxon>
        <taxon>Saccharomycetaceae</taxon>
        <taxon>Nakaseomyces</taxon>
    </lineage>
</organism>
<dbReference type="Proteomes" id="UP000054886">
    <property type="component" value="Unassembled WGS sequence"/>
</dbReference>
<dbReference type="PANTHER" id="PTHR13213">
    <property type="entry name" value="MYB-BINDING PROTEIN 1A FAMILY MEMBER"/>
    <property type="match status" value="1"/>
</dbReference>
<dbReference type="GO" id="GO:0042134">
    <property type="term" value="F:rRNA primary transcript binding"/>
    <property type="evidence" value="ECO:0007669"/>
    <property type="project" value="EnsemblFungi"/>
</dbReference>
<keyword evidence="2" id="KW-0539">Nucleus</keyword>